<dbReference type="EC" id="3.1.1.61" evidence="3"/>
<evidence type="ECO:0000256" key="6">
    <source>
        <dbReference type="SAM" id="MobiDB-lite"/>
    </source>
</evidence>
<comment type="catalytic activity">
    <reaction evidence="4">
        <text>[protein]-L-glutamate 5-O-methyl ester + H2O = L-glutamyl-[protein] + methanol + H(+)</text>
        <dbReference type="Rhea" id="RHEA:23236"/>
        <dbReference type="Rhea" id="RHEA-COMP:10208"/>
        <dbReference type="Rhea" id="RHEA-COMP:10311"/>
        <dbReference type="ChEBI" id="CHEBI:15377"/>
        <dbReference type="ChEBI" id="CHEBI:15378"/>
        <dbReference type="ChEBI" id="CHEBI:17790"/>
        <dbReference type="ChEBI" id="CHEBI:29973"/>
        <dbReference type="ChEBI" id="CHEBI:82795"/>
        <dbReference type="EC" id="3.1.1.61"/>
    </reaction>
</comment>
<dbReference type="InterPro" id="IPR000673">
    <property type="entry name" value="Sig_transdc_resp-reg_Me-estase"/>
</dbReference>
<keyword evidence="2 5" id="KW-0378">Hydrolase</keyword>
<dbReference type="InterPro" id="IPR008248">
    <property type="entry name" value="CheB-like"/>
</dbReference>
<dbReference type="GO" id="GO:0006935">
    <property type="term" value="P:chemotaxis"/>
    <property type="evidence" value="ECO:0007669"/>
    <property type="project" value="UniProtKB-UniRule"/>
</dbReference>
<dbReference type="SUPFAM" id="SSF52738">
    <property type="entry name" value="Methylesterase CheB, C-terminal domain"/>
    <property type="match status" value="1"/>
</dbReference>
<evidence type="ECO:0000256" key="2">
    <source>
        <dbReference type="ARBA" id="ARBA00022801"/>
    </source>
</evidence>
<organism evidence="8 9">
    <name type="scientific">Maliponia aquimaris</name>
    <dbReference type="NCBI Taxonomy" id="1673631"/>
    <lineage>
        <taxon>Bacteria</taxon>
        <taxon>Pseudomonadati</taxon>
        <taxon>Pseudomonadota</taxon>
        <taxon>Alphaproteobacteria</taxon>
        <taxon>Rhodobacterales</taxon>
        <taxon>Paracoccaceae</taxon>
        <taxon>Maliponia</taxon>
    </lineage>
</organism>
<dbReference type="Proteomes" id="UP000207598">
    <property type="component" value="Unassembled WGS sequence"/>
</dbReference>
<feature type="active site" evidence="5">
    <location>
        <position position="329"/>
    </location>
</feature>
<evidence type="ECO:0000256" key="4">
    <source>
        <dbReference type="ARBA" id="ARBA00048267"/>
    </source>
</evidence>
<evidence type="ECO:0000256" key="3">
    <source>
        <dbReference type="ARBA" id="ARBA00039140"/>
    </source>
</evidence>
<proteinExistence type="predicted"/>
<evidence type="ECO:0000259" key="7">
    <source>
        <dbReference type="PROSITE" id="PS50122"/>
    </source>
</evidence>
<keyword evidence="9" id="KW-1185">Reference proteome</keyword>
<evidence type="ECO:0000256" key="5">
    <source>
        <dbReference type="PROSITE-ProRule" id="PRU00050"/>
    </source>
</evidence>
<feature type="active site" evidence="5">
    <location>
        <position position="208"/>
    </location>
</feature>
<feature type="compositionally biased region" description="Low complexity" evidence="6">
    <location>
        <begin position="133"/>
        <end position="143"/>
    </location>
</feature>
<dbReference type="Pfam" id="PF01339">
    <property type="entry name" value="CheB_methylest"/>
    <property type="match status" value="1"/>
</dbReference>
<dbReference type="GO" id="GO:0008984">
    <property type="term" value="F:protein-glutamate methylesterase activity"/>
    <property type="evidence" value="ECO:0007669"/>
    <property type="project" value="UniProtKB-EC"/>
</dbReference>
<dbReference type="AlphaFoldDB" id="A0A238KTS3"/>
<dbReference type="PROSITE" id="PS50122">
    <property type="entry name" value="CHEB"/>
    <property type="match status" value="1"/>
</dbReference>
<feature type="region of interest" description="Disordered" evidence="6">
    <location>
        <begin position="133"/>
        <end position="157"/>
    </location>
</feature>
<dbReference type="GO" id="GO:0000156">
    <property type="term" value="F:phosphorelay response regulator activity"/>
    <property type="evidence" value="ECO:0007669"/>
    <property type="project" value="InterPro"/>
</dbReference>
<evidence type="ECO:0000256" key="1">
    <source>
        <dbReference type="ARBA" id="ARBA00022500"/>
    </source>
</evidence>
<dbReference type="GO" id="GO:0005737">
    <property type="term" value="C:cytoplasm"/>
    <property type="evidence" value="ECO:0007669"/>
    <property type="project" value="InterPro"/>
</dbReference>
<dbReference type="Gene3D" id="3.40.50.180">
    <property type="entry name" value="Methylesterase CheB, C-terminal domain"/>
    <property type="match status" value="1"/>
</dbReference>
<evidence type="ECO:0000313" key="9">
    <source>
        <dbReference type="Proteomes" id="UP000207598"/>
    </source>
</evidence>
<keyword evidence="1 5" id="KW-0145">Chemotaxis</keyword>
<gene>
    <name evidence="8" type="primary">cheB</name>
    <name evidence="8" type="ORF">MAA8898_03359</name>
</gene>
<name>A0A238KTS3_9RHOB</name>
<dbReference type="PIRSF" id="PIRSF000876">
    <property type="entry name" value="RR_chemtxs_CheB"/>
    <property type="match status" value="1"/>
</dbReference>
<dbReference type="InterPro" id="IPR035909">
    <property type="entry name" value="CheB_C"/>
</dbReference>
<dbReference type="EMBL" id="FXYF01000009">
    <property type="protein sequence ID" value="SMX46205.1"/>
    <property type="molecule type" value="Genomic_DNA"/>
</dbReference>
<dbReference type="CDD" id="cd16432">
    <property type="entry name" value="CheB_Rec"/>
    <property type="match status" value="1"/>
</dbReference>
<dbReference type="PANTHER" id="PTHR42872">
    <property type="entry name" value="PROTEIN-GLUTAMATE METHYLESTERASE/PROTEIN-GLUTAMINE GLUTAMINASE"/>
    <property type="match status" value="1"/>
</dbReference>
<sequence length="395" mass="41339">MKKTVVIASPDARQRTLMEQLVDTLPEFRIVARTADLMNTYNEVEERQPQAVLISDVLATLPEFEVMRALFATLDVRWLVMTSAHRSGGVAGGKQVFGGREAGSDLFSIGADASDEAFAQQMYALTRTERRAVPAATPDATPDMAPPPRAAVSTPRPAVADRLAAGPVQPLSARRSPALAAVPAMTRPPPPAPVPPEGEDRVILIGASTGGVDALLTVLSRFPADCPPTLVVQHTGSGFGESLAGLLNRQCLPQVRLATGTESVGRGQVLIGAGTRAHLVLQKGSATRACLLEDGPVSGHVPSVDMLFYSAVPVAARVTAALLTGMGRDGAAGMKALFDAGACTIAQDQASCVVYGMPRAAVDCGAVQRVLPLDRIGDALLAARASDRRHGRELH</sequence>
<feature type="domain" description="CheB-type methylesterase" evidence="7">
    <location>
        <begin position="196"/>
        <end position="387"/>
    </location>
</feature>
<dbReference type="PANTHER" id="PTHR42872:SF6">
    <property type="entry name" value="PROTEIN-GLUTAMATE METHYLESTERASE_PROTEIN-GLUTAMINE GLUTAMINASE"/>
    <property type="match status" value="1"/>
</dbReference>
<evidence type="ECO:0000313" key="8">
    <source>
        <dbReference type="EMBL" id="SMX46205.1"/>
    </source>
</evidence>
<protein>
    <recommendedName>
        <fullName evidence="3">protein-glutamate methylesterase</fullName>
        <ecNumber evidence="3">3.1.1.61</ecNumber>
    </recommendedName>
</protein>
<accession>A0A238KTS3</accession>
<feature type="active site" evidence="5">
    <location>
        <position position="234"/>
    </location>
</feature>
<reference evidence="8 9" key="1">
    <citation type="submission" date="2017-05" db="EMBL/GenBank/DDBJ databases">
        <authorList>
            <person name="Song R."/>
            <person name="Chenine A.L."/>
            <person name="Ruprecht R.M."/>
        </authorList>
    </citation>
    <scope>NUCLEOTIDE SEQUENCE [LARGE SCALE GENOMIC DNA]</scope>
    <source>
        <strain evidence="8 9">CECT 8898</strain>
    </source>
</reference>
<dbReference type="RefSeq" id="WP_245853439.1">
    <property type="nucleotide sequence ID" value="NZ_FXYF01000009.1"/>
</dbReference>